<dbReference type="SUPFAM" id="SSF54427">
    <property type="entry name" value="NTF2-like"/>
    <property type="match status" value="2"/>
</dbReference>
<proteinExistence type="predicted"/>
<protein>
    <submittedName>
        <fullName evidence="1">Uncharacterized protein</fullName>
    </submittedName>
</protein>
<dbReference type="AlphaFoldDB" id="A0A1E5SJ61"/>
<dbReference type="Gene3D" id="3.10.450.50">
    <property type="match status" value="2"/>
</dbReference>
<accession>A0A1E5SJ61</accession>
<dbReference type="GO" id="GO:0030638">
    <property type="term" value="P:polyketide metabolic process"/>
    <property type="evidence" value="ECO:0007669"/>
    <property type="project" value="InterPro"/>
</dbReference>
<sequence length="292" mass="32528">MKNLKSLIILTSIVFGLVSCNNGDDVPNNNKEEINKRIVLEAIKKVFDGQNLTLVNKYYANGYIQHNPTIADGKAGLVATLQNFINNGISIERDLSRVVAQGDRVFIHSRVKFIQNEAIINAVIIGDIFRIENEKIKEHWDVIQQEPNPSVSAANGNTMIDGAGNPDYNISETDLNRNINTASSIMNKVLGDGQLNLVPTLFQEPYIQHNPNIPNGTDALVNFLTNNGPLNLETKQIIAEGDLVVTFNHIMSFNNANIDMFRLNEEGKANEHWDIIQSIPSEDDFAHDNGFF</sequence>
<dbReference type="Proteomes" id="UP000095713">
    <property type="component" value="Unassembled WGS sequence"/>
</dbReference>
<reference evidence="1 2" key="1">
    <citation type="submission" date="2016-05" db="EMBL/GenBank/DDBJ databases">
        <title>Draft Genome Sequence of Algibacter sp. Strain SK-16 Isolated from the Surface Water of Aburatsubo Inlet.</title>
        <authorList>
            <person name="Wong S.-K."/>
            <person name="Yoshizawa S."/>
            <person name="Nakajima Y."/>
            <person name="Ogura Y."/>
            <person name="Tetsuya H."/>
            <person name="Hamasaki K."/>
        </authorList>
    </citation>
    <scope>NUCLEOTIDE SEQUENCE [LARGE SCALE GENOMIC DNA]</scope>
    <source>
        <strain evidence="1 2">SK-16</strain>
    </source>
</reference>
<dbReference type="OrthoDB" id="9812089at2"/>
<dbReference type="InterPro" id="IPR009959">
    <property type="entry name" value="Cyclase_SnoaL-like"/>
</dbReference>
<evidence type="ECO:0000313" key="1">
    <source>
        <dbReference type="EMBL" id="OEJ99155.1"/>
    </source>
</evidence>
<dbReference type="PROSITE" id="PS51257">
    <property type="entry name" value="PROKAR_LIPOPROTEIN"/>
    <property type="match status" value="1"/>
</dbReference>
<dbReference type="InterPro" id="IPR032710">
    <property type="entry name" value="NTF2-like_dom_sf"/>
</dbReference>
<keyword evidence="2" id="KW-1185">Reference proteome</keyword>
<dbReference type="EMBL" id="MDJD01000054">
    <property type="protein sequence ID" value="OEJ99155.1"/>
    <property type="molecule type" value="Genomic_DNA"/>
</dbReference>
<dbReference type="RefSeq" id="WP_069831838.1">
    <property type="nucleotide sequence ID" value="NZ_MDJD01000054.1"/>
</dbReference>
<dbReference type="STRING" id="1849968.A8C32_08250"/>
<dbReference type="Pfam" id="PF07366">
    <property type="entry name" value="SnoaL"/>
    <property type="match status" value="1"/>
</dbReference>
<gene>
    <name evidence="1" type="ORF">A8C32_08250</name>
</gene>
<comment type="caution">
    <text evidence="1">The sequence shown here is derived from an EMBL/GenBank/DDBJ whole genome shotgun (WGS) entry which is preliminary data.</text>
</comment>
<dbReference type="PANTHER" id="PTHR38436:SF1">
    <property type="entry name" value="ESTER CYCLASE"/>
    <property type="match status" value="1"/>
</dbReference>
<dbReference type="PANTHER" id="PTHR38436">
    <property type="entry name" value="POLYKETIDE CYCLASE SNOAL-LIKE DOMAIN"/>
    <property type="match status" value="1"/>
</dbReference>
<name>A0A1E5SJ61_9FLAO</name>
<evidence type="ECO:0000313" key="2">
    <source>
        <dbReference type="Proteomes" id="UP000095713"/>
    </source>
</evidence>
<organism evidence="1 2">
    <name type="scientific">Flavivirga aquatica</name>
    <dbReference type="NCBI Taxonomy" id="1849968"/>
    <lineage>
        <taxon>Bacteria</taxon>
        <taxon>Pseudomonadati</taxon>
        <taxon>Bacteroidota</taxon>
        <taxon>Flavobacteriia</taxon>
        <taxon>Flavobacteriales</taxon>
        <taxon>Flavobacteriaceae</taxon>
        <taxon>Flavivirga</taxon>
    </lineage>
</organism>